<dbReference type="GO" id="GO:0042995">
    <property type="term" value="C:cell projection"/>
    <property type="evidence" value="ECO:0007669"/>
    <property type="project" value="TreeGrafter"/>
</dbReference>
<dbReference type="SUPFAM" id="SSF52799">
    <property type="entry name" value="(Phosphotyrosine protein) phosphatases II"/>
    <property type="match status" value="1"/>
</dbReference>
<evidence type="ECO:0000313" key="7">
    <source>
        <dbReference type="Proteomes" id="UP000243515"/>
    </source>
</evidence>
<name>A0A232LNP1_9EURO</name>
<dbReference type="InterPro" id="IPR029023">
    <property type="entry name" value="Tensin_phosphatase"/>
</dbReference>
<accession>A0A232LNP1</accession>
<dbReference type="PANTHER" id="PTHR12305:SF81">
    <property type="entry name" value="PHOSPHATIDYLINOSITOL 3,4,5-TRISPHOSPHATE 3-PHOSPHATASE AND DUAL-SPECIFICITY PROTEIN PHOSPHATASE PTEN"/>
    <property type="match status" value="1"/>
</dbReference>
<dbReference type="GO" id="GO:0016314">
    <property type="term" value="F:phosphatidylinositol-3,4,5-trisphosphate 3-phosphatase activity"/>
    <property type="evidence" value="ECO:0007669"/>
    <property type="project" value="UniProtKB-EC"/>
</dbReference>
<keyword evidence="2" id="KW-0378">Hydrolase</keyword>
<dbReference type="GO" id="GO:0046856">
    <property type="term" value="P:phosphatidylinositol dephosphorylation"/>
    <property type="evidence" value="ECO:0007669"/>
    <property type="project" value="TreeGrafter"/>
</dbReference>
<dbReference type="SMART" id="SM00404">
    <property type="entry name" value="PTPc_motif"/>
    <property type="match status" value="1"/>
</dbReference>
<keyword evidence="7" id="KW-1185">Reference proteome</keyword>
<evidence type="ECO:0000313" key="6">
    <source>
        <dbReference type="EMBL" id="OXV05765.1"/>
    </source>
</evidence>
<sequence length="447" mass="50401">MSATTQELSYCEMTSILRQIVAGPRLQHPEAGLDLCYVTDNIIATSGPSSTYPQRAYRNPIDALVNFLNSKHGENWSIWEFRAEGTGYPDSEVYGRIHHFPWPDHHPPPFAFIPAIMATMRNWLQGEDGRDNSPERNRVAVVHCKAGKGRSGTVACSYMISQDGWRMEDALQRFTERRMRVGFGNGVSVSSQLRWVGYVNRWTNQMRKVYIERPVEIVEIHIWGLRDGVDVGVEGYVDEGKKIKCFHRFHRSERTVVDEGKSLSAYMEDCEIRTTSESSTSSPSIFTPTVPVETVTSLDSSGRSGNTIFTTKKTSSIILRPNQPLILPTSDVNINFGRQSKAAYTGWEMVTSVAHTWFNAYFEGGDQYDSGVFECEWDALDGVKGGTRKGTRALERVKVVWRYPRPREKEPLKQDGRREIGHVSLLPGKVIPVPKPGEPVPETRPAN</sequence>
<dbReference type="GO" id="GO:0004725">
    <property type="term" value="F:protein tyrosine phosphatase activity"/>
    <property type="evidence" value="ECO:0007669"/>
    <property type="project" value="TreeGrafter"/>
</dbReference>
<dbReference type="GO" id="GO:0005829">
    <property type="term" value="C:cytosol"/>
    <property type="evidence" value="ECO:0007669"/>
    <property type="project" value="TreeGrafter"/>
</dbReference>
<dbReference type="GO" id="GO:0043491">
    <property type="term" value="P:phosphatidylinositol 3-kinase/protein kinase B signal transduction"/>
    <property type="evidence" value="ECO:0007669"/>
    <property type="project" value="TreeGrafter"/>
</dbReference>
<dbReference type="InterPro" id="IPR016130">
    <property type="entry name" value="Tyr_Pase_AS"/>
</dbReference>
<gene>
    <name evidence="6" type="ORF">Egran_06471</name>
</gene>
<reference evidence="6 7" key="1">
    <citation type="journal article" date="2015" name="Environ. Microbiol.">
        <title>Metagenome sequence of Elaphomyces granulatus from sporocarp tissue reveals Ascomycota ectomycorrhizal fingerprints of genome expansion and a Proteobacteria-rich microbiome.</title>
        <authorList>
            <person name="Quandt C.A."/>
            <person name="Kohler A."/>
            <person name="Hesse C.N."/>
            <person name="Sharpton T.J."/>
            <person name="Martin F."/>
            <person name="Spatafora J.W."/>
        </authorList>
    </citation>
    <scope>NUCLEOTIDE SEQUENCE [LARGE SCALE GENOMIC DNA]</scope>
    <source>
        <strain evidence="6 7">OSC145934</strain>
    </source>
</reference>
<protein>
    <recommendedName>
        <fullName evidence="1">phosphatidylinositol-3,4,5-trisphosphate 3-phosphatase</fullName>
        <ecNumber evidence="1">3.1.3.67</ecNumber>
    </recommendedName>
</protein>
<dbReference type="EMBL" id="NPHW01006481">
    <property type="protein sequence ID" value="OXV05765.1"/>
    <property type="molecule type" value="Genomic_DNA"/>
</dbReference>
<organism evidence="6 7">
    <name type="scientific">Elaphomyces granulatus</name>
    <dbReference type="NCBI Taxonomy" id="519963"/>
    <lineage>
        <taxon>Eukaryota</taxon>
        <taxon>Fungi</taxon>
        <taxon>Dikarya</taxon>
        <taxon>Ascomycota</taxon>
        <taxon>Pezizomycotina</taxon>
        <taxon>Eurotiomycetes</taxon>
        <taxon>Eurotiomycetidae</taxon>
        <taxon>Eurotiales</taxon>
        <taxon>Elaphomycetaceae</taxon>
        <taxon>Elaphomyces</taxon>
    </lineage>
</organism>
<evidence type="ECO:0000259" key="4">
    <source>
        <dbReference type="PROSITE" id="PS50056"/>
    </source>
</evidence>
<dbReference type="EC" id="3.1.3.67" evidence="1"/>
<dbReference type="OrthoDB" id="16692at2759"/>
<dbReference type="PROSITE" id="PS51181">
    <property type="entry name" value="PPASE_TENSIN"/>
    <property type="match status" value="1"/>
</dbReference>
<dbReference type="InterPro" id="IPR051281">
    <property type="entry name" value="Dual-spec_lipid-protein_phosph"/>
</dbReference>
<dbReference type="InterPro" id="IPR000340">
    <property type="entry name" value="Dual-sp_phosphatase_cat-dom"/>
</dbReference>
<comment type="caution">
    <text evidence="6">The sequence shown here is derived from an EMBL/GenBank/DDBJ whole genome shotgun (WGS) entry which is preliminary data.</text>
</comment>
<dbReference type="GO" id="GO:0005886">
    <property type="term" value="C:plasma membrane"/>
    <property type="evidence" value="ECO:0007669"/>
    <property type="project" value="TreeGrafter"/>
</dbReference>
<dbReference type="Gene3D" id="3.90.190.10">
    <property type="entry name" value="Protein tyrosine phosphatase superfamily"/>
    <property type="match status" value="1"/>
</dbReference>
<dbReference type="PROSITE" id="PS50056">
    <property type="entry name" value="TYR_PHOSPHATASE_2"/>
    <property type="match status" value="1"/>
</dbReference>
<dbReference type="PANTHER" id="PTHR12305">
    <property type="entry name" value="PHOSPHATASE WITH HOMOLOGY TO TENSIN"/>
    <property type="match status" value="1"/>
</dbReference>
<dbReference type="InterPro" id="IPR003595">
    <property type="entry name" value="Tyr_Pase_cat"/>
</dbReference>
<feature type="region of interest" description="Disordered" evidence="3">
    <location>
        <begin position="428"/>
        <end position="447"/>
    </location>
</feature>
<dbReference type="Proteomes" id="UP000243515">
    <property type="component" value="Unassembled WGS sequence"/>
</dbReference>
<dbReference type="CDD" id="cd14497">
    <property type="entry name" value="PTP_PTEN-like"/>
    <property type="match status" value="1"/>
</dbReference>
<proteinExistence type="predicted"/>
<evidence type="ECO:0000256" key="3">
    <source>
        <dbReference type="SAM" id="MobiDB-lite"/>
    </source>
</evidence>
<evidence type="ECO:0000256" key="2">
    <source>
        <dbReference type="ARBA" id="ARBA00022801"/>
    </source>
</evidence>
<feature type="domain" description="Tyrosine specific protein phosphatases" evidence="4">
    <location>
        <begin position="110"/>
        <end position="178"/>
    </location>
</feature>
<dbReference type="InterPro" id="IPR029021">
    <property type="entry name" value="Prot-tyrosine_phosphatase-like"/>
</dbReference>
<evidence type="ECO:0000259" key="5">
    <source>
        <dbReference type="PROSITE" id="PS51181"/>
    </source>
</evidence>
<dbReference type="AlphaFoldDB" id="A0A232LNP1"/>
<dbReference type="GO" id="GO:0051896">
    <property type="term" value="P:regulation of phosphatidylinositol 3-kinase/protein kinase B signal transduction"/>
    <property type="evidence" value="ECO:0007669"/>
    <property type="project" value="TreeGrafter"/>
</dbReference>
<dbReference type="InterPro" id="IPR000387">
    <property type="entry name" value="Tyr_Pase_dom"/>
</dbReference>
<dbReference type="Pfam" id="PF00782">
    <property type="entry name" value="DSPc"/>
    <property type="match status" value="1"/>
</dbReference>
<dbReference type="PROSITE" id="PS00383">
    <property type="entry name" value="TYR_PHOSPHATASE_1"/>
    <property type="match status" value="1"/>
</dbReference>
<dbReference type="GO" id="GO:0005634">
    <property type="term" value="C:nucleus"/>
    <property type="evidence" value="ECO:0007669"/>
    <property type="project" value="TreeGrafter"/>
</dbReference>
<feature type="domain" description="Phosphatase tensin-type" evidence="5">
    <location>
        <begin position="24"/>
        <end position="206"/>
    </location>
</feature>
<evidence type="ECO:0000256" key="1">
    <source>
        <dbReference type="ARBA" id="ARBA00013015"/>
    </source>
</evidence>